<feature type="region of interest" description="Disordered" evidence="6">
    <location>
        <begin position="429"/>
        <end position="450"/>
    </location>
</feature>
<evidence type="ECO:0000256" key="2">
    <source>
        <dbReference type="ARBA" id="ARBA00022692"/>
    </source>
</evidence>
<sequence length="450" mass="50182">MRPAPPPRRRLCTGRPLGGLAVCPAASLAWLLGSLPWGAEAISMQISQSSHNVRLSFLAPDIGLDPGATISIELYNDKPANNTYVMVLTHSQWLAWGNWFQTPPLPGNPEGKRWHSYLVSYWRAELVNNLTASFQIVAPSKDRYFVGVLNVNTRDLQLRGKLSLVNPGGEQLPLQQQGVPGVLLWSSALFLVSCALFGVLLVCASRRGRTAMHVMMSAVLFLKGAVLLLWWLDWMQVSRTGTNTTIGSVGWQLLDKVQTILELMMFLLIALGWKFLRSNLNITEVRFAVGISVISFYLGVFEVACTSQSTCSGYTLSRYILHSLCYLVVIVAMNFNLQTIHAQIADAPASLESGKLYRKHQAYKVFRWIFLVFIIAPTVELFLKVTVMPWDASWLFVLIQQLRTWAIYVCVAVAFRPDPQPLRVFELTRDGGSDQEAEGEDEAGDAEMAE</sequence>
<evidence type="ECO:0000256" key="1">
    <source>
        <dbReference type="ARBA" id="ARBA00004141"/>
    </source>
</evidence>
<evidence type="ECO:0000313" key="9">
    <source>
        <dbReference type="EMBL" id="CAE4600638.1"/>
    </source>
</evidence>
<evidence type="ECO:0000256" key="3">
    <source>
        <dbReference type="ARBA" id="ARBA00022729"/>
    </source>
</evidence>
<evidence type="ECO:0000256" key="7">
    <source>
        <dbReference type="SAM" id="Phobius"/>
    </source>
</evidence>
<feature type="transmembrane region" description="Helical" evidence="7">
    <location>
        <begin position="182"/>
        <end position="202"/>
    </location>
</feature>
<evidence type="ECO:0000256" key="5">
    <source>
        <dbReference type="ARBA" id="ARBA00023136"/>
    </source>
</evidence>
<feature type="transmembrane region" description="Helical" evidence="7">
    <location>
        <begin position="257"/>
        <end position="276"/>
    </location>
</feature>
<dbReference type="EMBL" id="HBNR01041568">
    <property type="protein sequence ID" value="CAE4600638.1"/>
    <property type="molecule type" value="Transcribed_RNA"/>
</dbReference>
<keyword evidence="4 7" id="KW-1133">Transmembrane helix</keyword>
<dbReference type="AlphaFoldDB" id="A0A7S4R282"/>
<dbReference type="PANTHER" id="PTHR21229">
    <property type="entry name" value="LUNG SEVEN TRANSMEMBRANE RECEPTOR"/>
    <property type="match status" value="1"/>
</dbReference>
<dbReference type="Pfam" id="PF06814">
    <property type="entry name" value="GOST_TM"/>
    <property type="match status" value="1"/>
</dbReference>
<keyword evidence="2 7" id="KW-0812">Transmembrane</keyword>
<name>A0A7S4R282_9DINO</name>
<keyword evidence="5 7" id="KW-0472">Membrane</keyword>
<dbReference type="GO" id="GO:0005794">
    <property type="term" value="C:Golgi apparatus"/>
    <property type="evidence" value="ECO:0007669"/>
    <property type="project" value="TreeGrafter"/>
</dbReference>
<feature type="compositionally biased region" description="Acidic residues" evidence="6">
    <location>
        <begin position="433"/>
        <end position="450"/>
    </location>
</feature>
<comment type="subcellular location">
    <subcellularLocation>
        <location evidence="1">Membrane</location>
        <topology evidence="1">Multi-pass membrane protein</topology>
    </subcellularLocation>
</comment>
<accession>A0A7S4R282</accession>
<feature type="transmembrane region" description="Helical" evidence="7">
    <location>
        <begin position="285"/>
        <end position="304"/>
    </location>
</feature>
<dbReference type="InterPro" id="IPR053937">
    <property type="entry name" value="GOST_TM"/>
</dbReference>
<protein>
    <recommendedName>
        <fullName evidence="8">GOST seven transmembrane domain-containing protein</fullName>
    </recommendedName>
</protein>
<keyword evidence="3" id="KW-0732">Signal</keyword>
<feature type="transmembrane region" description="Helical" evidence="7">
    <location>
        <begin position="316"/>
        <end position="335"/>
    </location>
</feature>
<feature type="transmembrane region" description="Helical" evidence="7">
    <location>
        <begin position="395"/>
        <end position="415"/>
    </location>
</feature>
<dbReference type="InterPro" id="IPR009637">
    <property type="entry name" value="GPR107/GPR108-like"/>
</dbReference>
<gene>
    <name evidence="9" type="ORF">AMON00008_LOCUS28851</name>
</gene>
<proteinExistence type="predicted"/>
<dbReference type="GO" id="GO:0016020">
    <property type="term" value="C:membrane"/>
    <property type="evidence" value="ECO:0007669"/>
    <property type="project" value="UniProtKB-SubCell"/>
</dbReference>
<reference evidence="9" key="1">
    <citation type="submission" date="2021-01" db="EMBL/GenBank/DDBJ databases">
        <authorList>
            <person name="Corre E."/>
            <person name="Pelletier E."/>
            <person name="Niang G."/>
            <person name="Scheremetjew M."/>
            <person name="Finn R."/>
            <person name="Kale V."/>
            <person name="Holt S."/>
            <person name="Cochrane G."/>
            <person name="Meng A."/>
            <person name="Brown T."/>
            <person name="Cohen L."/>
        </authorList>
    </citation>
    <scope>NUCLEOTIDE SEQUENCE</scope>
    <source>
        <strain evidence="9">CCMP3105</strain>
    </source>
</reference>
<evidence type="ECO:0000256" key="6">
    <source>
        <dbReference type="SAM" id="MobiDB-lite"/>
    </source>
</evidence>
<organism evidence="9">
    <name type="scientific">Alexandrium monilatum</name>
    <dbReference type="NCBI Taxonomy" id="311494"/>
    <lineage>
        <taxon>Eukaryota</taxon>
        <taxon>Sar</taxon>
        <taxon>Alveolata</taxon>
        <taxon>Dinophyceae</taxon>
        <taxon>Gonyaulacales</taxon>
        <taxon>Pyrocystaceae</taxon>
        <taxon>Alexandrium</taxon>
    </lineage>
</organism>
<evidence type="ECO:0000256" key="4">
    <source>
        <dbReference type="ARBA" id="ARBA00022989"/>
    </source>
</evidence>
<feature type="domain" description="GOST seven transmembrane" evidence="8">
    <location>
        <begin position="189"/>
        <end position="417"/>
    </location>
</feature>
<feature type="transmembrane region" description="Helical" evidence="7">
    <location>
        <begin position="365"/>
        <end position="383"/>
    </location>
</feature>
<feature type="transmembrane region" description="Helical" evidence="7">
    <location>
        <begin position="214"/>
        <end position="232"/>
    </location>
</feature>
<evidence type="ECO:0000259" key="8">
    <source>
        <dbReference type="Pfam" id="PF06814"/>
    </source>
</evidence>